<proteinExistence type="predicted"/>
<evidence type="ECO:0000256" key="1">
    <source>
        <dbReference type="SAM" id="MobiDB-lite"/>
    </source>
</evidence>
<reference evidence="2" key="1">
    <citation type="submission" date="2022-12" db="EMBL/GenBank/DDBJ databases">
        <title>Chromosome-level genome assembly of the bean flower thrips Megalurothrips usitatus.</title>
        <authorList>
            <person name="Ma L."/>
            <person name="Liu Q."/>
            <person name="Li H."/>
            <person name="Cai W."/>
        </authorList>
    </citation>
    <scope>NUCLEOTIDE SEQUENCE</scope>
    <source>
        <strain evidence="2">Cailab_2022a</strain>
    </source>
</reference>
<dbReference type="EMBL" id="JAPTSV010000007">
    <property type="protein sequence ID" value="KAJ1525966.1"/>
    <property type="molecule type" value="Genomic_DNA"/>
</dbReference>
<sequence length="125" mass="13521">MRLRDRARGAVLDRVEYPGADGRRPGGELRLQGQLLRADPDAGLVRAGGRDDAGDPARVRLEGGRPPLPQQRRGQLAGQLAVLLHRGGRVQGAQLDARAPQLQREQRRPRSAAGAPAVRHQEGPK</sequence>
<comment type="caution">
    <text evidence="2">The sequence shown here is derived from an EMBL/GenBank/DDBJ whole genome shotgun (WGS) entry which is preliminary data.</text>
</comment>
<protein>
    <submittedName>
        <fullName evidence="2">Uncharacterized protein</fullName>
    </submittedName>
</protein>
<feature type="region of interest" description="Disordered" evidence="1">
    <location>
        <begin position="43"/>
        <end position="73"/>
    </location>
</feature>
<organism evidence="2 3">
    <name type="scientific">Megalurothrips usitatus</name>
    <name type="common">bean blossom thrips</name>
    <dbReference type="NCBI Taxonomy" id="439358"/>
    <lineage>
        <taxon>Eukaryota</taxon>
        <taxon>Metazoa</taxon>
        <taxon>Ecdysozoa</taxon>
        <taxon>Arthropoda</taxon>
        <taxon>Hexapoda</taxon>
        <taxon>Insecta</taxon>
        <taxon>Pterygota</taxon>
        <taxon>Neoptera</taxon>
        <taxon>Paraneoptera</taxon>
        <taxon>Thysanoptera</taxon>
        <taxon>Terebrantia</taxon>
        <taxon>Thripoidea</taxon>
        <taxon>Thripidae</taxon>
        <taxon>Megalurothrips</taxon>
    </lineage>
</organism>
<feature type="compositionally biased region" description="Basic and acidic residues" evidence="1">
    <location>
        <begin position="48"/>
        <end position="63"/>
    </location>
</feature>
<evidence type="ECO:0000313" key="2">
    <source>
        <dbReference type="EMBL" id="KAJ1525966.1"/>
    </source>
</evidence>
<dbReference type="Proteomes" id="UP001075354">
    <property type="component" value="Chromosome 7"/>
</dbReference>
<feature type="region of interest" description="Disordered" evidence="1">
    <location>
        <begin position="91"/>
        <end position="125"/>
    </location>
</feature>
<evidence type="ECO:0000313" key="3">
    <source>
        <dbReference type="Proteomes" id="UP001075354"/>
    </source>
</evidence>
<keyword evidence="3" id="KW-1185">Reference proteome</keyword>
<accession>A0AAV7XQK8</accession>
<gene>
    <name evidence="2" type="ORF">ONE63_009151</name>
</gene>
<name>A0AAV7XQK8_9NEOP</name>
<dbReference type="AlphaFoldDB" id="A0AAV7XQK8"/>